<dbReference type="HAMAP" id="MF_01963">
    <property type="entry name" value="MTAP"/>
    <property type="match status" value="1"/>
</dbReference>
<comment type="catalytic activity">
    <reaction evidence="4">
        <text>S-methyl-5'-thioadenosine + phosphate = 5-(methylsulfanyl)-alpha-D-ribose 1-phosphate + adenine</text>
        <dbReference type="Rhea" id="RHEA:11852"/>
        <dbReference type="ChEBI" id="CHEBI:16708"/>
        <dbReference type="ChEBI" id="CHEBI:17509"/>
        <dbReference type="ChEBI" id="CHEBI:43474"/>
        <dbReference type="ChEBI" id="CHEBI:58533"/>
        <dbReference type="EC" id="2.4.2.28"/>
    </reaction>
</comment>
<dbReference type="Pfam" id="PF01048">
    <property type="entry name" value="PNP_UDP_1"/>
    <property type="match status" value="1"/>
</dbReference>
<dbReference type="GO" id="GO:0006166">
    <property type="term" value="P:purine ribonucleoside salvage"/>
    <property type="evidence" value="ECO:0007669"/>
    <property type="project" value="UniProtKB-KW"/>
</dbReference>
<dbReference type="RefSeq" id="WP_035028437.1">
    <property type="nucleotide sequence ID" value="NZ_CP068983.1"/>
</dbReference>
<organism evidence="6 7">
    <name type="scientific">Paradevosia shaoguanensis</name>
    <dbReference type="NCBI Taxonomy" id="1335043"/>
    <lineage>
        <taxon>Bacteria</taxon>
        <taxon>Pseudomonadati</taxon>
        <taxon>Pseudomonadota</taxon>
        <taxon>Alphaproteobacteria</taxon>
        <taxon>Hyphomicrobiales</taxon>
        <taxon>Devosiaceae</taxon>
        <taxon>Paradevosia</taxon>
    </lineage>
</organism>
<feature type="domain" description="Nucleoside phosphorylase" evidence="5">
    <location>
        <begin position="6"/>
        <end position="243"/>
    </location>
</feature>
<comment type="function">
    <text evidence="4">Catalyzes the reversible phosphorylation of S-methyl-5'-thioadenosine (MTA) to adenine and 5-methylthioribose-1-phosphate. Involved in the breakdown of MTA, a major by-product of polyamine biosynthesis. Responsible for the first step in the methionine salvage pathway after MTA has been generated from S-adenosylmethionine. Has broad substrate specificity with 6-aminopurine nucleosides as preferred substrates.</text>
</comment>
<dbReference type="AlphaFoldDB" id="A0AA41QP11"/>
<feature type="binding site" evidence="4">
    <location>
        <begin position="54"/>
        <end position="55"/>
    </location>
    <ligand>
        <name>phosphate</name>
        <dbReference type="ChEBI" id="CHEBI:43474"/>
    </ligand>
</feature>
<evidence type="ECO:0000313" key="6">
    <source>
        <dbReference type="EMBL" id="MCI0128060.1"/>
    </source>
</evidence>
<keyword evidence="7" id="KW-1185">Reference proteome</keyword>
<comment type="pathway">
    <text evidence="4">Amino-acid biosynthesis; L-methionine biosynthesis via salvage pathway; S-methyl-5-thio-alpha-D-ribose 1-phosphate from S-methyl-5'-thioadenosine (phosphorylase route): step 1/1.</text>
</comment>
<keyword evidence="1 4" id="KW-0328">Glycosyltransferase</keyword>
<evidence type="ECO:0000256" key="4">
    <source>
        <dbReference type="HAMAP-Rule" id="MF_01963"/>
    </source>
</evidence>
<dbReference type="GO" id="GO:0019509">
    <property type="term" value="P:L-methionine salvage from methylthioadenosine"/>
    <property type="evidence" value="ECO:0007669"/>
    <property type="project" value="UniProtKB-UniRule"/>
</dbReference>
<dbReference type="InterPro" id="IPR010044">
    <property type="entry name" value="MTAP"/>
</dbReference>
<reference evidence="6" key="1">
    <citation type="submission" date="2022-03" db="EMBL/GenBank/DDBJ databases">
        <title>The complete genome sequence of a Methyloterrigena soli.</title>
        <authorList>
            <person name="Zi Z."/>
        </authorList>
    </citation>
    <scope>NUCLEOTIDE SEQUENCE</scope>
    <source>
        <strain evidence="6">M48</strain>
    </source>
</reference>
<dbReference type="GO" id="GO:0017061">
    <property type="term" value="F:S-methyl-5-thioadenosine phosphorylase activity"/>
    <property type="evidence" value="ECO:0007669"/>
    <property type="project" value="UniProtKB-UniRule"/>
</dbReference>
<sequence length="293" mass="31130">MTEAVLGIIGGSGVYDIPGLENPRWLPIESPWGQPSDAILFAEYEGLKLRFMPRHGRGHRLAPNEINYRANVDVLKRAGVTDLISISAVGSLRDELAPGTFVLPDQYIDRTFARATSFFGSGIVGHVAFGEPVSARLTGVISAAADSAGVTCHAGGTLVVIEGPQFSTRAESEMYRKLDCDIIGMTALPEAKLAREAELPYATVAMVTDYDAWHPAHEAVDVQAVVTTLAANRAKAQALVGAIARTFPRTLEDDPARSALAHAFMTAPEVRSPGLLSRLDAVAGRVLGNGNGK</sequence>
<gene>
    <name evidence="4 6" type="primary">mtnP</name>
    <name evidence="6" type="ORF">ML536_14620</name>
</gene>
<evidence type="ECO:0000313" key="7">
    <source>
        <dbReference type="Proteomes" id="UP001156140"/>
    </source>
</evidence>
<dbReference type="InterPro" id="IPR000845">
    <property type="entry name" value="Nucleoside_phosphorylase_d"/>
</dbReference>
<accession>A0AA41QP11</accession>
<dbReference type="PANTHER" id="PTHR42679:SF2">
    <property type="entry name" value="S-METHYL-5'-THIOADENOSINE PHOSPHORYLASE"/>
    <property type="match status" value="1"/>
</dbReference>
<dbReference type="SUPFAM" id="SSF53167">
    <property type="entry name" value="Purine and uridine phosphorylases"/>
    <property type="match status" value="1"/>
</dbReference>
<protein>
    <recommendedName>
        <fullName evidence="4">S-methyl-5'-thioadenosine phosphorylase</fullName>
        <ecNumber evidence="4">2.4.2.28</ecNumber>
    </recommendedName>
    <alternativeName>
        <fullName evidence="4">5'-methylthioadenosine phosphorylase</fullName>
        <shortName evidence="4">MTA phosphorylase</shortName>
        <shortName evidence="4">MTAP</shortName>
    </alternativeName>
</protein>
<feature type="binding site" evidence="4">
    <location>
        <begin position="87"/>
        <end position="88"/>
    </location>
    <ligand>
        <name>phosphate</name>
        <dbReference type="ChEBI" id="CHEBI:43474"/>
    </ligand>
</feature>
<evidence type="ECO:0000259" key="5">
    <source>
        <dbReference type="Pfam" id="PF01048"/>
    </source>
</evidence>
<feature type="binding site" evidence="4">
    <location>
        <position position="185"/>
    </location>
    <ligand>
        <name>substrate</name>
    </ligand>
</feature>
<dbReference type="NCBIfam" id="TIGR01694">
    <property type="entry name" value="MTAP"/>
    <property type="match status" value="1"/>
</dbReference>
<feature type="binding site" evidence="4">
    <location>
        <position position="12"/>
    </location>
    <ligand>
        <name>phosphate</name>
        <dbReference type="ChEBI" id="CHEBI:43474"/>
    </ligand>
</feature>
<feature type="binding site" evidence="4">
    <location>
        <begin position="209"/>
        <end position="211"/>
    </location>
    <ligand>
        <name>substrate</name>
    </ligand>
</feature>
<proteinExistence type="inferred from homology"/>
<feature type="binding site" evidence="4">
    <location>
        <position position="186"/>
    </location>
    <ligand>
        <name>phosphate</name>
        <dbReference type="ChEBI" id="CHEBI:43474"/>
    </ligand>
</feature>
<dbReference type="PANTHER" id="PTHR42679">
    <property type="entry name" value="S-METHYL-5'-THIOADENOSINE PHOSPHORYLASE"/>
    <property type="match status" value="1"/>
</dbReference>
<dbReference type="EC" id="2.4.2.28" evidence="4"/>
<dbReference type="FunFam" id="3.40.50.1580:FF:000012">
    <property type="entry name" value="Probable 6-oxopurine nucleoside phosphorylase"/>
    <property type="match status" value="1"/>
</dbReference>
<name>A0AA41QP11_9HYPH</name>
<dbReference type="Proteomes" id="UP001156140">
    <property type="component" value="Unassembled WGS sequence"/>
</dbReference>
<comment type="similarity">
    <text evidence="4">Belongs to the PNP/MTAP phosphorylase family. MTAP subfamily.</text>
</comment>
<keyword evidence="3 4" id="KW-0660">Purine salvage</keyword>
<dbReference type="Gene3D" id="3.40.50.1580">
    <property type="entry name" value="Nucleoside phosphorylase domain"/>
    <property type="match status" value="1"/>
</dbReference>
<keyword evidence="2 4" id="KW-0808">Transferase</keyword>
<dbReference type="GO" id="GO:0005829">
    <property type="term" value="C:cytosol"/>
    <property type="evidence" value="ECO:0007669"/>
    <property type="project" value="TreeGrafter"/>
</dbReference>
<dbReference type="InterPro" id="IPR035994">
    <property type="entry name" value="Nucleoside_phosphorylase_sf"/>
</dbReference>
<evidence type="ECO:0000256" key="3">
    <source>
        <dbReference type="ARBA" id="ARBA00022726"/>
    </source>
</evidence>
<dbReference type="EMBL" id="JALAZD010000001">
    <property type="protein sequence ID" value="MCI0128060.1"/>
    <property type="molecule type" value="Genomic_DNA"/>
</dbReference>
<comment type="caution">
    <text evidence="6">The sequence shown here is derived from an EMBL/GenBank/DDBJ whole genome shotgun (WGS) entry which is preliminary data.</text>
</comment>
<feature type="site" description="Important for substrate specificity" evidence="4">
    <location>
        <position position="222"/>
    </location>
</feature>
<evidence type="ECO:0000256" key="1">
    <source>
        <dbReference type="ARBA" id="ARBA00022676"/>
    </source>
</evidence>
<feature type="site" description="Important for substrate specificity" evidence="4">
    <location>
        <position position="167"/>
    </location>
</feature>
<comment type="subunit">
    <text evidence="4">Homohexamer. Dimer of a homotrimer.</text>
</comment>
<dbReference type="CDD" id="cd09010">
    <property type="entry name" value="MTAP_SsMTAPII_like_MTIP"/>
    <property type="match status" value="1"/>
</dbReference>
<evidence type="ECO:0000256" key="2">
    <source>
        <dbReference type="ARBA" id="ARBA00022679"/>
    </source>
</evidence>